<dbReference type="PROSITE" id="PS50924">
    <property type="entry name" value="MHYT"/>
    <property type="match status" value="1"/>
</dbReference>
<sequence>MRGPSIAMAMRIRRRPSRRSGVVAAQLLPSRPRFSSCSVIVPCRADPPGHGLACATGGGTLGQGRERDKPCASRSMPGRAHGGRAAAAGGGRRALHGVQSDACEVGVIAAWRRSAAQGPLLEFWRQRRTALTTPGCGRGPSGRASRRGHEVTCMPKMIGSLSAHPDPAVIGAALLVCILACATTALLFGRMQLAERRDERRMALLWQAMVGLVLGGGAWTTHFIAMLGYDPGLPTGFAIAPTLASLAVPVVAATAGAGLCRAEGDRRRHLAGGAWAGGGIGAMHYLGMAGLRIQASLRYDALLVAASLLTGMALAMAAFRLAARGDRRGRMAAAALLVAAIGVVHAGGMMALELLPDGSLPVPDAVGDHRWLTLLLASGGAFALLSGLSTLLLLEAWEAARRQVEEADRLRGLAEATFEGLAICDGPVIMTVNPQLAQLLGRRQPEVAGTALAQALDPGPDTSLADLLARAERGPVVASLAAADGEVVPVELRMRPLQTSAGPRTVLAVHDLRERLASEARIRHLALHDPLTELGNRAMLRDRLAEEVALARALGRSLAVHCLDFDGFKAVNDLHGHASGDDLLRQAALRLRAEMRETDFAARLGGDEFVVVQVGADRSGAGRLAERLTATLARPFDLIEGQQASISGSVGVALFPADGEAPETLLGRADMALYQVKERGRNGYAFYHDGMEAETRSRRRLEQDLRHAERHGQLELAYQPQAEVATGRVIGFEVLLRWHHPEHGPVPPDVFIPLAEATGAIVPIGTWVLRRACAEAAGWREPLGIAVNVSPVQLQRPGLVETVRATLEATGLDPSRLELEVTEGVLVRDGERALVVLNEVKALGVTVAMDDFGTGYSSLSTLRAFPFDRIKVDRSFVRDLGTSAEAAAIVRAVVGLGRGLGMPVIAEGVETAAQRDVLAANRCGVMQGYLVGQPGPIESFEALTSGSAGRDGAAGADRRGAEPPEGVDLRVATRL</sequence>
<feature type="transmembrane region" description="Helical" evidence="1">
    <location>
        <begin position="168"/>
        <end position="191"/>
    </location>
</feature>
<comment type="caution">
    <text evidence="7">The sequence shown here is derived from an EMBL/GenBank/DDBJ whole genome shotgun (WGS) entry which is preliminary data.</text>
</comment>
<organism evidence="7 8">
    <name type="scientific">Roseicella aquatilis</name>
    <dbReference type="NCBI Taxonomy" id="2527868"/>
    <lineage>
        <taxon>Bacteria</taxon>
        <taxon>Pseudomonadati</taxon>
        <taxon>Pseudomonadota</taxon>
        <taxon>Alphaproteobacteria</taxon>
        <taxon>Acetobacterales</taxon>
        <taxon>Roseomonadaceae</taxon>
        <taxon>Roseicella</taxon>
    </lineage>
</organism>
<evidence type="ECO:0000259" key="6">
    <source>
        <dbReference type="PROSITE" id="PS50924"/>
    </source>
</evidence>
<dbReference type="InterPro" id="IPR029787">
    <property type="entry name" value="Nucleotide_cyclase"/>
</dbReference>
<dbReference type="SMART" id="SM00267">
    <property type="entry name" value="GGDEF"/>
    <property type="match status" value="1"/>
</dbReference>
<feature type="domain" description="EAL" evidence="4">
    <location>
        <begin position="698"/>
        <end position="948"/>
    </location>
</feature>
<dbReference type="Pfam" id="PF00563">
    <property type="entry name" value="EAL"/>
    <property type="match status" value="1"/>
</dbReference>
<feature type="region of interest" description="Disordered" evidence="2">
    <location>
        <begin position="58"/>
        <end position="88"/>
    </location>
</feature>
<feature type="region of interest" description="Disordered" evidence="2">
    <location>
        <begin position="943"/>
        <end position="975"/>
    </location>
</feature>
<evidence type="ECO:0000259" key="5">
    <source>
        <dbReference type="PROSITE" id="PS50887"/>
    </source>
</evidence>
<evidence type="ECO:0000313" key="8">
    <source>
        <dbReference type="Proteomes" id="UP000295023"/>
    </source>
</evidence>
<dbReference type="InterPro" id="IPR043128">
    <property type="entry name" value="Rev_trsase/Diguanyl_cyclase"/>
</dbReference>
<feature type="transmembrane region" description="Helical" evidence="1">
    <location>
        <begin position="237"/>
        <end position="260"/>
    </location>
</feature>
<dbReference type="InterPro" id="IPR000014">
    <property type="entry name" value="PAS"/>
</dbReference>
<evidence type="ECO:0000259" key="3">
    <source>
        <dbReference type="PROSITE" id="PS50112"/>
    </source>
</evidence>
<dbReference type="Gene3D" id="3.30.70.270">
    <property type="match status" value="1"/>
</dbReference>
<reference evidence="7 8" key="1">
    <citation type="submission" date="2019-03" db="EMBL/GenBank/DDBJ databases">
        <title>Paracraurococcus aquatilis NE82 genome sequence.</title>
        <authorList>
            <person name="Zhao Y."/>
            <person name="Du Z."/>
        </authorList>
    </citation>
    <scope>NUCLEOTIDE SEQUENCE [LARGE SCALE GENOMIC DNA]</scope>
    <source>
        <strain evidence="7 8">NE82</strain>
    </source>
</reference>
<keyword evidence="1" id="KW-0812">Transmembrane</keyword>
<accession>A0A4R4DWV8</accession>
<dbReference type="InterPro" id="IPR001633">
    <property type="entry name" value="EAL_dom"/>
</dbReference>
<dbReference type="CDD" id="cd01948">
    <property type="entry name" value="EAL"/>
    <property type="match status" value="1"/>
</dbReference>
<keyword evidence="8" id="KW-1185">Reference proteome</keyword>
<dbReference type="SUPFAM" id="SSF55073">
    <property type="entry name" value="Nucleotide cyclase"/>
    <property type="match status" value="1"/>
</dbReference>
<dbReference type="PANTHER" id="PTHR44757">
    <property type="entry name" value="DIGUANYLATE CYCLASE DGCP"/>
    <property type="match status" value="1"/>
</dbReference>
<dbReference type="EMBL" id="SKBM01000002">
    <property type="protein sequence ID" value="TCZ66011.1"/>
    <property type="molecule type" value="Genomic_DNA"/>
</dbReference>
<feature type="domain" description="GGDEF" evidence="5">
    <location>
        <begin position="556"/>
        <end position="689"/>
    </location>
</feature>
<dbReference type="InterPro" id="IPR005330">
    <property type="entry name" value="MHYT_dom"/>
</dbReference>
<evidence type="ECO:0000256" key="1">
    <source>
        <dbReference type="PROSITE-ProRule" id="PRU00244"/>
    </source>
</evidence>
<name>A0A4R4DWV8_9PROT</name>
<feature type="transmembrane region" description="Helical" evidence="1">
    <location>
        <begin position="203"/>
        <end position="225"/>
    </location>
</feature>
<dbReference type="InterPro" id="IPR035919">
    <property type="entry name" value="EAL_sf"/>
</dbReference>
<feature type="transmembrane region" description="Helical" evidence="1">
    <location>
        <begin position="371"/>
        <end position="394"/>
    </location>
</feature>
<dbReference type="Pfam" id="PF03707">
    <property type="entry name" value="MHYT"/>
    <property type="match status" value="2"/>
</dbReference>
<dbReference type="OrthoDB" id="9793210at2"/>
<dbReference type="CDD" id="cd00130">
    <property type="entry name" value="PAS"/>
    <property type="match status" value="1"/>
</dbReference>
<proteinExistence type="predicted"/>
<dbReference type="SMART" id="SM00052">
    <property type="entry name" value="EAL"/>
    <property type="match status" value="1"/>
</dbReference>
<dbReference type="PROSITE" id="PS50883">
    <property type="entry name" value="EAL"/>
    <property type="match status" value="1"/>
</dbReference>
<dbReference type="CDD" id="cd01949">
    <property type="entry name" value="GGDEF"/>
    <property type="match status" value="1"/>
</dbReference>
<feature type="domain" description="PAS" evidence="3">
    <location>
        <begin position="425"/>
        <end position="475"/>
    </location>
</feature>
<dbReference type="Gene3D" id="3.20.20.450">
    <property type="entry name" value="EAL domain"/>
    <property type="match status" value="1"/>
</dbReference>
<dbReference type="NCBIfam" id="TIGR00254">
    <property type="entry name" value="GGDEF"/>
    <property type="match status" value="1"/>
</dbReference>
<dbReference type="Pfam" id="PF00990">
    <property type="entry name" value="GGDEF"/>
    <property type="match status" value="1"/>
</dbReference>
<evidence type="ECO:0000256" key="2">
    <source>
        <dbReference type="SAM" id="MobiDB-lite"/>
    </source>
</evidence>
<dbReference type="NCBIfam" id="TIGR00229">
    <property type="entry name" value="sensory_box"/>
    <property type="match status" value="1"/>
</dbReference>
<feature type="transmembrane region" description="Helical" evidence="1">
    <location>
        <begin position="301"/>
        <end position="319"/>
    </location>
</feature>
<dbReference type="SUPFAM" id="SSF55785">
    <property type="entry name" value="PYP-like sensor domain (PAS domain)"/>
    <property type="match status" value="1"/>
</dbReference>
<evidence type="ECO:0000313" key="7">
    <source>
        <dbReference type="EMBL" id="TCZ66011.1"/>
    </source>
</evidence>
<dbReference type="InterPro" id="IPR052155">
    <property type="entry name" value="Biofilm_reg_signaling"/>
</dbReference>
<dbReference type="InterPro" id="IPR035965">
    <property type="entry name" value="PAS-like_dom_sf"/>
</dbReference>
<dbReference type="PROSITE" id="PS50887">
    <property type="entry name" value="GGDEF"/>
    <property type="match status" value="1"/>
</dbReference>
<dbReference type="SUPFAM" id="SSF141868">
    <property type="entry name" value="EAL domain-like"/>
    <property type="match status" value="1"/>
</dbReference>
<keyword evidence="1" id="KW-0472">Membrane</keyword>
<gene>
    <name evidence="7" type="ORF">EXY23_02705</name>
</gene>
<dbReference type="PROSITE" id="PS50112">
    <property type="entry name" value="PAS"/>
    <property type="match status" value="1"/>
</dbReference>
<dbReference type="AlphaFoldDB" id="A0A4R4DWV8"/>
<feature type="domain" description="MHYT" evidence="6">
    <location>
        <begin position="165"/>
        <end position="355"/>
    </location>
</feature>
<dbReference type="InterPro" id="IPR000160">
    <property type="entry name" value="GGDEF_dom"/>
</dbReference>
<dbReference type="GO" id="GO:0016020">
    <property type="term" value="C:membrane"/>
    <property type="evidence" value="ECO:0007669"/>
    <property type="project" value="UniProtKB-UniRule"/>
</dbReference>
<feature type="transmembrane region" description="Helical" evidence="1">
    <location>
        <begin position="272"/>
        <end position="295"/>
    </location>
</feature>
<keyword evidence="1" id="KW-1133">Transmembrane helix</keyword>
<protein>
    <submittedName>
        <fullName evidence="7">EAL domain-containing protein</fullName>
    </submittedName>
</protein>
<dbReference type="Proteomes" id="UP000295023">
    <property type="component" value="Unassembled WGS sequence"/>
</dbReference>
<dbReference type="Gene3D" id="3.30.450.20">
    <property type="entry name" value="PAS domain"/>
    <property type="match status" value="1"/>
</dbReference>
<evidence type="ECO:0000259" key="4">
    <source>
        <dbReference type="PROSITE" id="PS50883"/>
    </source>
</evidence>
<dbReference type="Pfam" id="PF13426">
    <property type="entry name" value="PAS_9"/>
    <property type="match status" value="1"/>
</dbReference>
<feature type="transmembrane region" description="Helical" evidence="1">
    <location>
        <begin position="331"/>
        <end position="351"/>
    </location>
</feature>
<dbReference type="PANTHER" id="PTHR44757:SF2">
    <property type="entry name" value="BIOFILM ARCHITECTURE MAINTENANCE PROTEIN MBAA"/>
    <property type="match status" value="1"/>
</dbReference>
<feature type="compositionally biased region" description="Low complexity" evidence="2">
    <location>
        <begin position="945"/>
        <end position="955"/>
    </location>
</feature>